<sequence length="124" mass="12669">MDKPRSNAAPARTGSYPSAHAGLLLHVRHQVENGEPQFGVHLAPPPVGDLSGPAYCTARGVAALEVFVCSPAAASADFAVLVVAGGHYVLVVAGGHYVLPLEVAAQLADDFALPVRTPPLIEGA</sequence>
<proteinExistence type="predicted"/>
<dbReference type="EMBL" id="JPUO02000040">
    <property type="protein sequence ID" value="OQP83104.1"/>
    <property type="molecule type" value="Genomic_DNA"/>
</dbReference>
<reference evidence="1 2" key="1">
    <citation type="journal article" date="2016" name="Plant Pathol.">
        <title>Genetic characterization of strains named as Xanthomonas axonopodis pv. dieffenbachiae leads to a taxonomic revision of the X. axonopodis species complex.</title>
        <authorList>
            <person name="Constantin E.C."/>
            <person name="Cleenwerck I."/>
            <person name="Maes M."/>
            <person name="Baeyen S."/>
            <person name="Van Malderghem C."/>
            <person name="De Vos P."/>
            <person name="Cottyn B."/>
        </authorList>
    </citation>
    <scope>NUCLEOTIDE SEQUENCE [LARGE SCALE GENOMIC DNA]</scope>
    <source>
        <strain evidence="2">LMG9055</strain>
    </source>
</reference>
<name>A0A1V9HJV1_9XANT</name>
<gene>
    <name evidence="1" type="ORF">IA54_019625</name>
</gene>
<evidence type="ECO:0000313" key="1">
    <source>
        <dbReference type="EMBL" id="OQP83104.1"/>
    </source>
</evidence>
<organism evidence="1 2">
    <name type="scientific">Xanthomonas phaseoli pv. syngonii LMG 9055</name>
    <dbReference type="NCBI Taxonomy" id="1437878"/>
    <lineage>
        <taxon>Bacteria</taxon>
        <taxon>Pseudomonadati</taxon>
        <taxon>Pseudomonadota</taxon>
        <taxon>Gammaproteobacteria</taxon>
        <taxon>Lysobacterales</taxon>
        <taxon>Lysobacteraceae</taxon>
        <taxon>Xanthomonas</taxon>
    </lineage>
</organism>
<dbReference type="Proteomes" id="UP000050343">
    <property type="component" value="Unassembled WGS sequence"/>
</dbReference>
<reference evidence="1 2" key="2">
    <citation type="journal article" date="2017" name="Plant Pathol.">
        <title>Pathogenicity and virulence gene content of Xanthomonas strains infecting Araceae, formerly known as Xanthomonas axonopodis pv. dieffenbachiae.</title>
        <authorList>
            <person name="Constantin E.C."/>
            <person name="Haegeman A."/>
            <person name="Van Vaerenbergh J."/>
            <person name="Baeyen S."/>
            <person name="Van Malderghem C."/>
            <person name="Maes M."/>
            <person name="Cottyn B."/>
        </authorList>
    </citation>
    <scope>NUCLEOTIDE SEQUENCE [LARGE SCALE GENOMIC DNA]</scope>
    <source>
        <strain evidence="2">LMG9055</strain>
    </source>
</reference>
<protein>
    <submittedName>
        <fullName evidence="1">Uncharacterized protein</fullName>
    </submittedName>
</protein>
<accession>A0A1V9HJV1</accession>
<dbReference type="AlphaFoldDB" id="A0A1V9HJV1"/>
<evidence type="ECO:0000313" key="2">
    <source>
        <dbReference type="Proteomes" id="UP000050343"/>
    </source>
</evidence>
<comment type="caution">
    <text evidence="1">The sequence shown here is derived from an EMBL/GenBank/DDBJ whole genome shotgun (WGS) entry which is preliminary data.</text>
</comment>